<dbReference type="InterPro" id="IPR036890">
    <property type="entry name" value="HATPase_C_sf"/>
</dbReference>
<keyword evidence="7" id="KW-0732">Signal</keyword>
<sequence>MKMRWILFLLLSTSSLFAQFRKIDMRHGLSYNSVMCLLEGSDGRLWVGTREGLNLYNGYEFQVFKHKPQSPQDLSNNHINIIYEDESKNIWIGTANGLNLYQEGKFMHWLPDPKGLSNAYVKSILQKDEKTLWVGTSNGLTVVDLPTKKLTQLRLPTSEANNIISLFKSKSGRIYLGTKSGIYTYQNESFQPLPFLQNLEIRDIKEDKVGKLWIATETDGVYGIKDHVTDHWTKEDQGVISNQVRKLLVEEETIMAATLGGMYIANLKSGTFTNFSYSINDPDGLSRGSIHDICKDKFGGYWIATYSGGLNYFHRQNNLFKHYRQLPGIPNGLSENDVNGFVQANEGKIWVSTGRGLNLLDPKTGNFQHFTDVSENGLSNRIIKALAKDKEGNLWIGTYNGLNYLNAKTLQFRHYFHDPKRNSLNQNQVHALYYDADGQLWIGMNIGDLQIFDPKTQQFTSLPGIGNIISYIYEDSKGYLWLGTRAGLKCLDRKNRKLMDISNIIRGYENELLYINWILEDHQKRIWLATQGSGLFMIENQTLHWFGKDKGLSGNTINAILEDEDHRLWISTNSGISKIEYNNKILTSTDFTEVHGLQGLQFNPGSAFKSEDGTLFFGGINGFNAFRPENIVKELYFPKVHIDQIRTTSGKSPEVFRPKLGETVILSYDQRNVVIDFAGIHFIHPEGVQYRYKLDEGWIETGNHRSINFTYLPIGKHELKIQATSQAGIWGEDHTSIQIQVLPPWWRSHWAYIMYALSCMAIISLMIREAKKRNQRKMQELWRQKEQKMMERRLEFFTDISHELRTPLTLILTPLERLLNHNDLPENVSKSLHSIQRNGKKMMEMISQVLNLRRFEESQSDELYLKKEALDEFFKEILLSFRPLAIAKHIDYHFELSPIHACIDTAKMEMILQNLLSNAFKFTPEFGQVYVRLNSQDTTWILTISNTGKKLENMDHLFHRFYSNRSKENPQGTGWGLDLCKRMVTLHQGQISVQQSEKNEVFHTHFKIEIPFLQEGTEHAPEVLLEETSDLLPEEALPKTAERQILLLVEDNREIRQMIKEILSPYYQIREATDGMEGWNMAQEISPDLIISDIMMPQMDGIELCGKLKTDPKTSHIPVILLTARATVAYKQEGYETGADAYITKPFSPNLLLVRIKNLLHQRKVIRLQLQVETALEPGETLVNSIDDKILYRTREYVDKHISDPHWRIEDMSKELGLSRMHLHRKLKTLTGMTPAEFVKHIRLKKAAKILQENTISVKEVMFLVGFEDADHFRISFKEMFGAPPSEYKKH</sequence>
<dbReference type="OrthoDB" id="9806995at2"/>
<keyword evidence="11" id="KW-0808">Transferase</keyword>
<dbReference type="SMART" id="SM00448">
    <property type="entry name" value="REC"/>
    <property type="match status" value="1"/>
</dbReference>
<evidence type="ECO:0000313" key="11">
    <source>
        <dbReference type="EMBL" id="ADQ17821.1"/>
    </source>
</evidence>
<dbReference type="Gene3D" id="2.130.10.10">
    <property type="entry name" value="YVTN repeat-like/Quinoprotein amine dehydrogenase"/>
    <property type="match status" value="2"/>
</dbReference>
<keyword evidence="5" id="KW-0804">Transcription</keyword>
<dbReference type="PANTHER" id="PTHR43547:SF2">
    <property type="entry name" value="HYBRID SIGNAL TRANSDUCTION HISTIDINE KINASE C"/>
    <property type="match status" value="1"/>
</dbReference>
<dbReference type="PROSITE" id="PS50109">
    <property type="entry name" value="HIS_KIN"/>
    <property type="match status" value="1"/>
</dbReference>
<organism evidence="11 12">
    <name type="scientific">Leadbetterella byssophila (strain DSM 17132 / JCM 16389 / KACC 11308 / NBRC 106382 / 4M15)</name>
    <dbReference type="NCBI Taxonomy" id="649349"/>
    <lineage>
        <taxon>Bacteria</taxon>
        <taxon>Pseudomonadati</taxon>
        <taxon>Bacteroidota</taxon>
        <taxon>Cytophagia</taxon>
        <taxon>Cytophagales</taxon>
        <taxon>Leadbetterellaceae</taxon>
        <taxon>Leadbetterella</taxon>
    </lineage>
</organism>
<dbReference type="Gene3D" id="2.60.40.10">
    <property type="entry name" value="Immunoglobulins"/>
    <property type="match status" value="1"/>
</dbReference>
<dbReference type="Pfam" id="PF00512">
    <property type="entry name" value="HisKA"/>
    <property type="match status" value="1"/>
</dbReference>
<dbReference type="InterPro" id="IPR015943">
    <property type="entry name" value="WD40/YVTN_repeat-like_dom_sf"/>
</dbReference>
<evidence type="ECO:0000256" key="3">
    <source>
        <dbReference type="ARBA" id="ARBA00022553"/>
    </source>
</evidence>
<evidence type="ECO:0000256" key="4">
    <source>
        <dbReference type="ARBA" id="ARBA00023015"/>
    </source>
</evidence>
<dbReference type="SMART" id="SM00387">
    <property type="entry name" value="HATPase_c"/>
    <property type="match status" value="1"/>
</dbReference>
<dbReference type="Pfam" id="PF07494">
    <property type="entry name" value="Reg_prop"/>
    <property type="match status" value="6"/>
</dbReference>
<proteinExistence type="predicted"/>
<evidence type="ECO:0000256" key="7">
    <source>
        <dbReference type="SAM" id="SignalP"/>
    </source>
</evidence>
<dbReference type="PANTHER" id="PTHR43547">
    <property type="entry name" value="TWO-COMPONENT HISTIDINE KINASE"/>
    <property type="match status" value="1"/>
</dbReference>
<dbReference type="InterPro" id="IPR036097">
    <property type="entry name" value="HisK_dim/P_sf"/>
</dbReference>
<dbReference type="eggNOG" id="COG0745">
    <property type="taxonomic scope" value="Bacteria"/>
</dbReference>
<dbReference type="Gene3D" id="1.10.287.130">
    <property type="match status" value="1"/>
</dbReference>
<evidence type="ECO:0000259" key="8">
    <source>
        <dbReference type="PROSITE" id="PS01124"/>
    </source>
</evidence>
<dbReference type="InterPro" id="IPR003661">
    <property type="entry name" value="HisK_dim/P_dom"/>
</dbReference>
<keyword evidence="11" id="KW-0418">Kinase</keyword>
<dbReference type="STRING" id="649349.Lbys_2125"/>
<dbReference type="SUPFAM" id="SSF63829">
    <property type="entry name" value="Calcium-dependent phosphotriesterase"/>
    <property type="match status" value="2"/>
</dbReference>
<dbReference type="SUPFAM" id="SSF47384">
    <property type="entry name" value="Homodimeric domain of signal transducing histidine kinase"/>
    <property type="match status" value="1"/>
</dbReference>
<dbReference type="HOGENOM" id="CLU_000445_28_1_10"/>
<keyword evidence="3 6" id="KW-0597">Phosphoprotein</keyword>
<evidence type="ECO:0000256" key="6">
    <source>
        <dbReference type="PROSITE-ProRule" id="PRU00169"/>
    </source>
</evidence>
<dbReference type="Proteomes" id="UP000007435">
    <property type="component" value="Chromosome"/>
</dbReference>
<dbReference type="SUPFAM" id="SSF52172">
    <property type="entry name" value="CheY-like"/>
    <property type="match status" value="1"/>
</dbReference>
<dbReference type="SUPFAM" id="SSF46689">
    <property type="entry name" value="Homeodomain-like"/>
    <property type="match status" value="2"/>
</dbReference>
<dbReference type="InterPro" id="IPR005467">
    <property type="entry name" value="His_kinase_dom"/>
</dbReference>
<evidence type="ECO:0000256" key="2">
    <source>
        <dbReference type="ARBA" id="ARBA00012438"/>
    </source>
</evidence>
<reference key="1">
    <citation type="submission" date="2010-11" db="EMBL/GenBank/DDBJ databases">
        <title>The complete genome of Leadbetterella byssophila DSM 17132.</title>
        <authorList>
            <consortium name="US DOE Joint Genome Institute (JGI-PGF)"/>
            <person name="Lucas S."/>
            <person name="Copeland A."/>
            <person name="Lapidus A."/>
            <person name="Glavina del Rio T."/>
            <person name="Dalin E."/>
            <person name="Tice H."/>
            <person name="Bruce D."/>
            <person name="Goodwin L."/>
            <person name="Pitluck S."/>
            <person name="Kyrpides N."/>
            <person name="Mavromatis K."/>
            <person name="Ivanova N."/>
            <person name="Teshima H."/>
            <person name="Brettin T."/>
            <person name="Detter J.C."/>
            <person name="Han C."/>
            <person name="Tapia R."/>
            <person name="Land M."/>
            <person name="Hauser L."/>
            <person name="Markowitz V."/>
            <person name="Cheng J.-F."/>
            <person name="Hugenholtz P."/>
            <person name="Woyke T."/>
            <person name="Wu D."/>
            <person name="Tindall B."/>
            <person name="Pomrenke H.G."/>
            <person name="Brambilla E."/>
            <person name="Klenk H.-P."/>
            <person name="Eisen J.A."/>
        </authorList>
    </citation>
    <scope>NUCLEOTIDE SEQUENCE [LARGE SCALE GENOMIC DNA]</scope>
    <source>
        <strain>DSM 17132</strain>
    </source>
</reference>
<keyword evidence="4" id="KW-0805">Transcription regulation</keyword>
<feature type="domain" description="HTH araC/xylS-type" evidence="8">
    <location>
        <begin position="1192"/>
        <end position="1291"/>
    </location>
</feature>
<dbReference type="CDD" id="cd00082">
    <property type="entry name" value="HisKA"/>
    <property type="match status" value="1"/>
</dbReference>
<dbReference type="Pfam" id="PF02518">
    <property type="entry name" value="HATPase_c"/>
    <property type="match status" value="1"/>
</dbReference>
<keyword evidence="12" id="KW-1185">Reference proteome</keyword>
<dbReference type="Gene3D" id="1.10.10.60">
    <property type="entry name" value="Homeodomain-like"/>
    <property type="match status" value="1"/>
</dbReference>
<dbReference type="SMART" id="SM00342">
    <property type="entry name" value="HTH_ARAC"/>
    <property type="match status" value="1"/>
</dbReference>
<dbReference type="EMBL" id="CP002305">
    <property type="protein sequence ID" value="ADQ17821.1"/>
    <property type="molecule type" value="Genomic_DNA"/>
</dbReference>
<evidence type="ECO:0000259" key="10">
    <source>
        <dbReference type="PROSITE" id="PS50110"/>
    </source>
</evidence>
<name>E4RTU7_LEAB4</name>
<comment type="catalytic activity">
    <reaction evidence="1">
        <text>ATP + protein L-histidine = ADP + protein N-phospho-L-histidine.</text>
        <dbReference type="EC" id="2.7.13.3"/>
    </reaction>
</comment>
<dbReference type="InterPro" id="IPR011123">
    <property type="entry name" value="Y_Y_Y"/>
</dbReference>
<dbReference type="Gene3D" id="3.30.565.10">
    <property type="entry name" value="Histidine kinase-like ATPase, C-terminal domain"/>
    <property type="match status" value="1"/>
</dbReference>
<dbReference type="SUPFAM" id="SSF55874">
    <property type="entry name" value="ATPase domain of HSP90 chaperone/DNA topoisomerase II/histidine kinase"/>
    <property type="match status" value="1"/>
</dbReference>
<evidence type="ECO:0000256" key="5">
    <source>
        <dbReference type="ARBA" id="ARBA00023163"/>
    </source>
</evidence>
<dbReference type="Gene3D" id="3.40.50.2300">
    <property type="match status" value="1"/>
</dbReference>
<evidence type="ECO:0000313" key="12">
    <source>
        <dbReference type="Proteomes" id="UP000007435"/>
    </source>
</evidence>
<dbReference type="InterPro" id="IPR001789">
    <property type="entry name" value="Sig_transdc_resp-reg_receiver"/>
</dbReference>
<dbReference type="EC" id="2.7.13.3" evidence="2"/>
<dbReference type="KEGG" id="lby:Lbys_2125"/>
<gene>
    <name evidence="11" type="ordered locus">Lbys_2125</name>
</gene>
<reference evidence="11 12" key="2">
    <citation type="journal article" date="2011" name="Stand. Genomic Sci.">
        <title>Complete genome sequence of Leadbetterella byssophila type strain (4M15).</title>
        <authorList>
            <person name="Abt B."/>
            <person name="Teshima H."/>
            <person name="Lucas S."/>
            <person name="Lapidus A."/>
            <person name="Del Rio T.G."/>
            <person name="Nolan M."/>
            <person name="Tice H."/>
            <person name="Cheng J.F."/>
            <person name="Pitluck S."/>
            <person name="Liolios K."/>
            <person name="Pagani I."/>
            <person name="Ivanova N."/>
            <person name="Mavromatis K."/>
            <person name="Pati A."/>
            <person name="Tapia R."/>
            <person name="Han C."/>
            <person name="Goodwin L."/>
            <person name="Chen A."/>
            <person name="Palaniappan K."/>
            <person name="Land M."/>
            <person name="Hauser L."/>
            <person name="Chang Y.J."/>
            <person name="Jeffries C.D."/>
            <person name="Rohde M."/>
            <person name="Goker M."/>
            <person name="Tindall B.J."/>
            <person name="Detter J.C."/>
            <person name="Woyke T."/>
            <person name="Bristow J."/>
            <person name="Eisen J.A."/>
            <person name="Markowitz V."/>
            <person name="Hugenholtz P."/>
            <person name="Klenk H.P."/>
            <person name="Kyrpides N.C."/>
        </authorList>
    </citation>
    <scope>NUCLEOTIDE SEQUENCE [LARGE SCALE GENOMIC DNA]</scope>
    <source>
        <strain evidence="12">DSM 17132 / JCM 16389 / KACC 11308 / NBRC 106382 / 4M15</strain>
    </source>
</reference>
<dbReference type="PROSITE" id="PS01124">
    <property type="entry name" value="HTH_ARAC_FAMILY_2"/>
    <property type="match status" value="1"/>
</dbReference>
<dbReference type="CDD" id="cd17574">
    <property type="entry name" value="REC_OmpR"/>
    <property type="match status" value="1"/>
</dbReference>
<dbReference type="GO" id="GO:0043565">
    <property type="term" value="F:sequence-specific DNA binding"/>
    <property type="evidence" value="ECO:0007669"/>
    <property type="project" value="InterPro"/>
</dbReference>
<dbReference type="Pfam" id="PF12833">
    <property type="entry name" value="HTH_18"/>
    <property type="match status" value="1"/>
</dbReference>
<dbReference type="InterPro" id="IPR011110">
    <property type="entry name" value="Reg_prop"/>
</dbReference>
<protein>
    <recommendedName>
        <fullName evidence="2">histidine kinase</fullName>
        <ecNumber evidence="2">2.7.13.3</ecNumber>
    </recommendedName>
</protein>
<dbReference type="GO" id="GO:0003700">
    <property type="term" value="F:DNA-binding transcription factor activity"/>
    <property type="evidence" value="ECO:0007669"/>
    <property type="project" value="InterPro"/>
</dbReference>
<dbReference type="Pfam" id="PF00072">
    <property type="entry name" value="Response_reg"/>
    <property type="match status" value="1"/>
</dbReference>
<dbReference type="InterPro" id="IPR018060">
    <property type="entry name" value="HTH_AraC"/>
</dbReference>
<feature type="domain" description="Histidine kinase" evidence="9">
    <location>
        <begin position="799"/>
        <end position="1014"/>
    </location>
</feature>
<dbReference type="eggNOG" id="COG2207">
    <property type="taxonomic scope" value="Bacteria"/>
</dbReference>
<evidence type="ECO:0000256" key="1">
    <source>
        <dbReference type="ARBA" id="ARBA00000085"/>
    </source>
</evidence>
<dbReference type="InterPro" id="IPR013783">
    <property type="entry name" value="Ig-like_fold"/>
</dbReference>
<dbReference type="PROSITE" id="PS50110">
    <property type="entry name" value="RESPONSE_REGULATORY"/>
    <property type="match status" value="1"/>
</dbReference>
<dbReference type="eggNOG" id="COG3292">
    <property type="taxonomic scope" value="Bacteria"/>
</dbReference>
<dbReference type="SMART" id="SM00388">
    <property type="entry name" value="HisKA"/>
    <property type="match status" value="1"/>
</dbReference>
<dbReference type="InterPro" id="IPR003594">
    <property type="entry name" value="HATPase_dom"/>
</dbReference>
<dbReference type="GO" id="GO:0000155">
    <property type="term" value="F:phosphorelay sensor kinase activity"/>
    <property type="evidence" value="ECO:0007669"/>
    <property type="project" value="InterPro"/>
</dbReference>
<feature type="signal peptide" evidence="7">
    <location>
        <begin position="1"/>
        <end position="18"/>
    </location>
</feature>
<dbReference type="InterPro" id="IPR009057">
    <property type="entry name" value="Homeodomain-like_sf"/>
</dbReference>
<feature type="modified residue" description="4-aspartylphosphate" evidence="6">
    <location>
        <position position="1093"/>
    </location>
</feature>
<dbReference type="InterPro" id="IPR011006">
    <property type="entry name" value="CheY-like_superfamily"/>
</dbReference>
<dbReference type="Pfam" id="PF07495">
    <property type="entry name" value="Y_Y_Y"/>
    <property type="match status" value="1"/>
</dbReference>
<feature type="domain" description="Response regulatory" evidence="10">
    <location>
        <begin position="1045"/>
        <end position="1160"/>
    </location>
</feature>
<feature type="chain" id="PRO_5003188119" description="histidine kinase" evidence="7">
    <location>
        <begin position="19"/>
        <end position="1291"/>
    </location>
</feature>
<accession>E4RTU7</accession>
<dbReference type="eggNOG" id="COG0642">
    <property type="taxonomic scope" value="Bacteria"/>
</dbReference>
<evidence type="ECO:0000259" key="9">
    <source>
        <dbReference type="PROSITE" id="PS50109"/>
    </source>
</evidence>